<evidence type="ECO:0000313" key="2">
    <source>
        <dbReference type="EMBL" id="MDX8443971.1"/>
    </source>
</evidence>
<accession>A0ABU4X6M6</accession>
<proteinExistence type="predicted"/>
<keyword evidence="3" id="KW-1185">Reference proteome</keyword>
<dbReference type="CDD" id="cd04458">
    <property type="entry name" value="CSP_CDS"/>
    <property type="match status" value="1"/>
</dbReference>
<reference evidence="2 3" key="1">
    <citation type="submission" date="2023-08" db="EMBL/GenBank/DDBJ databases">
        <title>Implementing the SeqCode for naming new Mesorhizobium species isolated from Vachellia karroo root nodules.</title>
        <authorList>
            <person name="Van Lill M."/>
        </authorList>
    </citation>
    <scope>NUCLEOTIDE SEQUENCE [LARGE SCALE GENOMIC DNA]</scope>
    <source>
        <strain evidence="2 3">VK3E</strain>
    </source>
</reference>
<protein>
    <submittedName>
        <fullName evidence="2">Cold shock domain-containing protein</fullName>
    </submittedName>
</protein>
<dbReference type="Proteomes" id="UP001272097">
    <property type="component" value="Unassembled WGS sequence"/>
</dbReference>
<gene>
    <name evidence="2" type="ORF">RFM51_30935</name>
</gene>
<comment type="caution">
    <text evidence="2">The sequence shown here is derived from an EMBL/GenBank/DDBJ whole genome shotgun (WGS) entry which is preliminary data.</text>
</comment>
<evidence type="ECO:0000313" key="3">
    <source>
        <dbReference type="Proteomes" id="UP001272097"/>
    </source>
</evidence>
<evidence type="ECO:0000259" key="1">
    <source>
        <dbReference type="Pfam" id="PF00313"/>
    </source>
</evidence>
<organism evidence="2 3">
    <name type="scientific">Mesorhizobium australafricanum</name>
    <dbReference type="NCBI Taxonomy" id="3072311"/>
    <lineage>
        <taxon>Bacteria</taxon>
        <taxon>Pseudomonadati</taxon>
        <taxon>Pseudomonadota</taxon>
        <taxon>Alphaproteobacteria</taxon>
        <taxon>Hyphomicrobiales</taxon>
        <taxon>Phyllobacteriaceae</taxon>
        <taxon>Mesorhizobium</taxon>
    </lineage>
</organism>
<dbReference type="Pfam" id="PF00313">
    <property type="entry name" value="CSD"/>
    <property type="match status" value="1"/>
</dbReference>
<sequence>MKWFNASKGFGFVALADGADAYLHMRVVEAAGCRSGAHLKVILEERPKGRQVAQR</sequence>
<name>A0ABU4X6M6_9HYPH</name>
<dbReference type="InterPro" id="IPR002059">
    <property type="entry name" value="CSP_DNA-bd"/>
</dbReference>
<feature type="domain" description="CSD" evidence="1">
    <location>
        <begin position="2"/>
        <end position="35"/>
    </location>
</feature>
<dbReference type="RefSeq" id="WP_320217942.1">
    <property type="nucleotide sequence ID" value="NZ_JAVIIS010000146.1"/>
</dbReference>
<dbReference type="EMBL" id="JAVIIS010000146">
    <property type="protein sequence ID" value="MDX8443971.1"/>
    <property type="molecule type" value="Genomic_DNA"/>
</dbReference>
<dbReference type="Gene3D" id="2.40.50.140">
    <property type="entry name" value="Nucleic acid-binding proteins"/>
    <property type="match status" value="1"/>
</dbReference>
<dbReference type="SUPFAM" id="SSF50249">
    <property type="entry name" value="Nucleic acid-binding proteins"/>
    <property type="match status" value="1"/>
</dbReference>
<dbReference type="InterPro" id="IPR012340">
    <property type="entry name" value="NA-bd_OB-fold"/>
</dbReference>